<dbReference type="SUPFAM" id="SSF55826">
    <property type="entry name" value="YbaK/ProRS associated domain"/>
    <property type="match status" value="1"/>
</dbReference>
<proteinExistence type="predicted"/>
<protein>
    <recommendedName>
        <fullName evidence="2">3'-5' exonuclease domain-containing protein</fullName>
    </recommendedName>
</protein>
<dbReference type="Pfam" id="PF08907">
    <property type="entry name" value="DUF1853"/>
    <property type="match status" value="1"/>
</dbReference>
<dbReference type="GO" id="GO:0008408">
    <property type="term" value="F:3'-5' exonuclease activity"/>
    <property type="evidence" value="ECO:0007669"/>
    <property type="project" value="InterPro"/>
</dbReference>
<feature type="compositionally biased region" description="Basic and acidic residues" evidence="1">
    <location>
        <begin position="704"/>
        <end position="714"/>
    </location>
</feature>
<dbReference type="Proteomes" id="UP000041254">
    <property type="component" value="Unassembled WGS sequence"/>
</dbReference>
<evidence type="ECO:0000256" key="1">
    <source>
        <dbReference type="SAM" id="MobiDB-lite"/>
    </source>
</evidence>
<dbReference type="InterPro" id="IPR036397">
    <property type="entry name" value="RNaseH_sf"/>
</dbReference>
<feature type="region of interest" description="Disordered" evidence="1">
    <location>
        <begin position="363"/>
        <end position="445"/>
    </location>
</feature>
<dbReference type="InterPro" id="IPR052408">
    <property type="entry name" value="Exonuclease_MUT-7-like"/>
</dbReference>
<dbReference type="InterPro" id="IPR036754">
    <property type="entry name" value="YbaK/aa-tRNA-synt-asso_dom_sf"/>
</dbReference>
<dbReference type="InterPro" id="IPR002562">
    <property type="entry name" value="3'-5'_exonuclease_dom"/>
</dbReference>
<feature type="region of interest" description="Disordered" evidence="1">
    <location>
        <begin position="1144"/>
        <end position="1172"/>
    </location>
</feature>
<dbReference type="Gene3D" id="3.30.420.10">
    <property type="entry name" value="Ribonuclease H-like superfamily/Ribonuclease H"/>
    <property type="match status" value="1"/>
</dbReference>
<dbReference type="GO" id="GO:0003676">
    <property type="term" value="F:nucleic acid binding"/>
    <property type="evidence" value="ECO:0007669"/>
    <property type="project" value="InterPro"/>
</dbReference>
<feature type="compositionally biased region" description="Basic and acidic residues" evidence="1">
    <location>
        <begin position="579"/>
        <end position="597"/>
    </location>
</feature>
<accession>A0A0G4F965</accession>
<dbReference type="InterPro" id="IPR012337">
    <property type="entry name" value="RNaseH-like_sf"/>
</dbReference>
<dbReference type="OrthoDB" id="10261556at2759"/>
<dbReference type="Gene3D" id="3.90.960.10">
    <property type="entry name" value="YbaK/aminoacyl-tRNA synthetase-associated domain"/>
    <property type="match status" value="1"/>
</dbReference>
<feature type="region of interest" description="Disordered" evidence="1">
    <location>
        <begin position="563"/>
        <end position="597"/>
    </location>
</feature>
<dbReference type="InterPro" id="IPR015003">
    <property type="entry name" value="DUF1853"/>
</dbReference>
<dbReference type="VEuPathDB" id="CryptoDB:Vbra_577"/>
<dbReference type="CDD" id="cd04332">
    <property type="entry name" value="YbaK_like"/>
    <property type="match status" value="1"/>
</dbReference>
<evidence type="ECO:0000313" key="4">
    <source>
        <dbReference type="Proteomes" id="UP000041254"/>
    </source>
</evidence>
<reference evidence="3 4" key="1">
    <citation type="submission" date="2014-11" db="EMBL/GenBank/DDBJ databases">
        <authorList>
            <person name="Zhu J."/>
            <person name="Qi W."/>
            <person name="Song R."/>
        </authorList>
    </citation>
    <scope>NUCLEOTIDE SEQUENCE [LARGE SCALE GENOMIC DNA]</scope>
</reference>
<evidence type="ECO:0000259" key="2">
    <source>
        <dbReference type="Pfam" id="PF01612"/>
    </source>
</evidence>
<gene>
    <name evidence="3" type="ORF">Vbra_577</name>
</gene>
<dbReference type="PANTHER" id="PTHR47765:SF2">
    <property type="entry name" value="EXONUCLEASE MUT-7 HOMOLOG"/>
    <property type="match status" value="1"/>
</dbReference>
<evidence type="ECO:0000313" key="3">
    <source>
        <dbReference type="EMBL" id="CEM08905.1"/>
    </source>
</evidence>
<feature type="region of interest" description="Disordered" evidence="1">
    <location>
        <begin position="703"/>
        <end position="730"/>
    </location>
</feature>
<feature type="compositionally biased region" description="Acidic residues" evidence="1">
    <location>
        <begin position="1161"/>
        <end position="1172"/>
    </location>
</feature>
<dbReference type="Pfam" id="PF01612">
    <property type="entry name" value="DNA_pol_A_exo1"/>
    <property type="match status" value="1"/>
</dbReference>
<dbReference type="EMBL" id="CDMY01000389">
    <property type="protein sequence ID" value="CEM08905.1"/>
    <property type="molecule type" value="Genomic_DNA"/>
</dbReference>
<name>A0A0G4F965_VITBC</name>
<keyword evidence="4" id="KW-1185">Reference proteome</keyword>
<sequence>MGLHVERFKHKIVRDLAWVIHSQPLISDGLEDLPALSLSDLLDASSTLQWLEKLDSDPSELLDFLVRKHIRRLGFLYQSLLEFVFVRCPSLGCEAVLCQQQIEDSEERGRVIGQIKHVMCLNRGQGKQAWHVESAIKFYVDSRLLDEAADERTGLASFSAEENERRSLLHFVGPFLHESLAWRLVEMNRKLELCRASSAIQEDLKGRLGASEVSSVTFIKGYLFYRLYKHTDSCGGPSLCNPHHNRGWWCLDTAELAHWADGPFQWAILPKMHWMSPVVAISAPDPHRVYVEGVAALRIPELTCMDFGALMAELSRLRTDAPSTPHLVAQLREREGGIWVEESRGFLLPSDWDPSTLCNSLQPMGLRNKHEKPDNWSYRSLPQPEGPEGPSLMPQGSSASHPSPMSIGRLFNCPSESQKRTPVLRDAAEDESEGEYPLSESPRPGSMPLHDLLVTAAGLVAVLRDRLSSSNKHWAVMNVFNELKNATIHLFHRLASAPSSVVGGLATTPTLMVLDGLAIIGGISDDPLVGGVPHHPMASDGEALVRPIGHLLLDALARALRHSRTPSPKVSGAGAAAEDNNRRRGDGREPAMTSEERERAVAVLGQLLSMIVRGEGPPAGRMCVKLVIKACRLFGLQPASHNVPTPSSHHAVGTLTDMASFVDRYLDQTEVLIQPQLKAKERRAGAVQRTITEMTSESDVVVFGDDRSDGDARERRHSNTSASQLGVQAASGGRVASGHLPVRDALEVLSFFSCRLDDSRAERAVPLFVAHAINHYAELVDATSSSLQHSISPHGHRADDVRLYLTAAPADDPAHDVSKGAQTISMPLVDRLVADSWRKNHIKVARRIAARYGASLDSMGPPPPHTGRVKRKNQTSVRGLCEGLPGCVIDAERQMVWLDTREGLRQLWATLQEMTASFGESPAPVGLDCEWHPRNRLGERRSPVSLMQVALPCSRVFLVDVLTLRTTERAMLGEVIEWLMRKCVVVGFSVSGDLDRLAQSLDGVFVKEVPRVVDLQRIFSSPHAPLLSQPSAPISDPSPPTWFAHLSKSLQQPFFGLDTMCALYLHQRLDKAYQRSSWEDRPLTDAQKAYAALDAIVLLKIAARVFPLRDGFLRDDSVALDEQLQRVDITRFWFAYRARAAHVQPTGSGSSETGRGYVSDEAYDDDTCEQSESDAKTAESIARLLPYDVSSFAYSPDHLHGLRTPADVRRALDDLGLAATPLLKIDRVFDGPSGDGVASVVPAASYTMVKTVAFVAEADGSGDGDEERRVVGACVCVLPLHRRADKAALGCLEVWRDRVADGSGDHGAPLSVRLASEGELYTVCGYPRGALGPLALCDPTAFVVVDASLMSDDVDLLLGGGARDVVYPMKAATLVRVTGTAVTAVAVDE</sequence>
<dbReference type="GO" id="GO:0002161">
    <property type="term" value="F:aminoacyl-tRNA deacylase activity"/>
    <property type="evidence" value="ECO:0007669"/>
    <property type="project" value="InterPro"/>
</dbReference>
<dbReference type="SUPFAM" id="SSF53098">
    <property type="entry name" value="Ribonuclease H-like"/>
    <property type="match status" value="1"/>
</dbReference>
<feature type="compositionally biased region" description="Polar residues" evidence="1">
    <location>
        <begin position="394"/>
        <end position="403"/>
    </location>
</feature>
<feature type="domain" description="3'-5' exonuclease" evidence="2">
    <location>
        <begin position="896"/>
        <end position="1102"/>
    </location>
</feature>
<organism evidence="3 4">
    <name type="scientific">Vitrella brassicaformis (strain CCMP3155)</name>
    <dbReference type="NCBI Taxonomy" id="1169540"/>
    <lineage>
        <taxon>Eukaryota</taxon>
        <taxon>Sar</taxon>
        <taxon>Alveolata</taxon>
        <taxon>Colpodellida</taxon>
        <taxon>Vitrellaceae</taxon>
        <taxon>Vitrella</taxon>
    </lineage>
</organism>
<dbReference type="PANTHER" id="PTHR47765">
    <property type="entry name" value="3'-5' EXONUCLEASE DOMAIN-CONTAINING PROTEIN"/>
    <property type="match status" value="1"/>
</dbReference>
<dbReference type="InParanoid" id="A0A0G4F965"/>
<feature type="region of interest" description="Disordered" evidence="1">
    <location>
        <begin position="855"/>
        <end position="874"/>
    </location>
</feature>